<name>A0A6J8ENF1_MYTCO</name>
<evidence type="ECO:0000313" key="2">
    <source>
        <dbReference type="EMBL" id="CAC5422114.1"/>
    </source>
</evidence>
<keyword evidence="1" id="KW-0812">Transmembrane</keyword>
<organism evidence="2 3">
    <name type="scientific">Mytilus coruscus</name>
    <name type="common">Sea mussel</name>
    <dbReference type="NCBI Taxonomy" id="42192"/>
    <lineage>
        <taxon>Eukaryota</taxon>
        <taxon>Metazoa</taxon>
        <taxon>Spiralia</taxon>
        <taxon>Lophotrochozoa</taxon>
        <taxon>Mollusca</taxon>
        <taxon>Bivalvia</taxon>
        <taxon>Autobranchia</taxon>
        <taxon>Pteriomorphia</taxon>
        <taxon>Mytilida</taxon>
        <taxon>Mytiloidea</taxon>
        <taxon>Mytilidae</taxon>
        <taxon>Mytilinae</taxon>
        <taxon>Mytilus</taxon>
    </lineage>
</organism>
<sequence>MRKLPKIMDYYDAALFRLFFSRILHIFYDVIANKCENISFIQHTGALIGGILSGVAVLTVVITFAVCKFRSIGPFKSGDAITNQSVIFSNNLEESKTNKTLLNQSHSSGKFQMVNKNERAGKGVAEVDNIYTDSSNGEYDLLNDLQRRTIRLQENEYDSNAIMQNQDDQTYDRSVFRKFCHEGEVNDYSLATGRNSGDYDYALN</sequence>
<protein>
    <submittedName>
        <fullName evidence="2">Uncharacterized protein</fullName>
    </submittedName>
</protein>
<keyword evidence="1" id="KW-1133">Transmembrane helix</keyword>
<dbReference type="OrthoDB" id="6180868at2759"/>
<evidence type="ECO:0000256" key="1">
    <source>
        <dbReference type="SAM" id="Phobius"/>
    </source>
</evidence>
<reference evidence="2 3" key="1">
    <citation type="submission" date="2020-06" db="EMBL/GenBank/DDBJ databases">
        <authorList>
            <person name="Li R."/>
            <person name="Bekaert M."/>
        </authorList>
    </citation>
    <scope>NUCLEOTIDE SEQUENCE [LARGE SCALE GENOMIC DNA]</scope>
    <source>
        <strain evidence="3">wild</strain>
    </source>
</reference>
<feature type="transmembrane region" description="Helical" evidence="1">
    <location>
        <begin position="40"/>
        <end position="67"/>
    </location>
</feature>
<keyword evidence="3" id="KW-1185">Reference proteome</keyword>
<feature type="transmembrane region" description="Helical" evidence="1">
    <location>
        <begin position="7"/>
        <end position="28"/>
    </location>
</feature>
<keyword evidence="1" id="KW-0472">Membrane</keyword>
<accession>A0A6J8ENF1</accession>
<proteinExistence type="predicted"/>
<dbReference type="EMBL" id="CACVKT020009498">
    <property type="protein sequence ID" value="CAC5422114.1"/>
    <property type="molecule type" value="Genomic_DNA"/>
</dbReference>
<evidence type="ECO:0000313" key="3">
    <source>
        <dbReference type="Proteomes" id="UP000507470"/>
    </source>
</evidence>
<gene>
    <name evidence="2" type="ORF">MCOR_54185</name>
</gene>
<dbReference type="AlphaFoldDB" id="A0A6J8ENF1"/>
<dbReference type="Proteomes" id="UP000507470">
    <property type="component" value="Unassembled WGS sequence"/>
</dbReference>